<protein>
    <submittedName>
        <fullName evidence="1">Uncharacterized protein</fullName>
    </submittedName>
</protein>
<sequence length="91" mass="10556">MLDKETREDFEKRGLLTDKTFKVEALLLRDMGEDECDTEESIITDVTVRCLKGNTGRTACLMLIHEKLAEMFTKGDVRTRGFHWIDDEDND</sequence>
<gene>
    <name evidence="1" type="ORF">SLAVMIC_00739</name>
</gene>
<reference evidence="1" key="1">
    <citation type="submission" date="2021-06" db="EMBL/GenBank/DDBJ databases">
        <authorList>
            <person name="Gannon L."/>
            <person name="Redgwell R T."/>
            <person name="Michniewski S."/>
            <person name="Harrison D C."/>
            <person name="Millard A."/>
        </authorList>
    </citation>
    <scope>NUCLEOTIDE SEQUENCE</scope>
</reference>
<dbReference type="EMBL" id="OU342829">
    <property type="protein sequence ID" value="CAG7581230.1"/>
    <property type="molecule type" value="Genomic_DNA"/>
</dbReference>
<evidence type="ECO:0000313" key="1">
    <source>
        <dbReference type="EMBL" id="CAG7581230.1"/>
    </source>
</evidence>
<accession>A0A8D9CAJ0</accession>
<organism evidence="1">
    <name type="scientific">uncultured marine phage</name>
    <dbReference type="NCBI Taxonomy" id="707152"/>
    <lineage>
        <taxon>Viruses</taxon>
        <taxon>environmental samples</taxon>
    </lineage>
</organism>
<name>A0A8D9CAJ0_9VIRU</name>
<proteinExistence type="predicted"/>